<keyword evidence="4" id="KW-1185">Reference proteome</keyword>
<reference evidence="2 4" key="1">
    <citation type="submission" date="2017-12" db="EMBL/GenBank/DDBJ databases">
        <title>Complete genome sequence of Herbivorax saccincola GGR1, a novel Cellulosome-producing hydrolytic bacterium in a thermophilic biogas plant, established by Illumina and Nanopore MinION sequencing.</title>
        <authorList>
            <person name="Pechtl A."/>
            <person name="Ruckert C."/>
            <person name="Koeck D.E."/>
            <person name="Maus I."/>
            <person name="Winkler A."/>
            <person name="Kalinowski J."/>
            <person name="Puhler A."/>
            <person name="Schwarz W.W."/>
            <person name="Zverlov V.V."/>
            <person name="Schluter A."/>
            <person name="Liebl W."/>
        </authorList>
    </citation>
    <scope>NUCLEOTIDE SEQUENCE [LARGE SCALE GENOMIC DNA]</scope>
    <source>
        <strain evidence="2">GGR1</strain>
        <strain evidence="4">SR1</strain>
    </source>
</reference>
<evidence type="ECO:0000313" key="2">
    <source>
        <dbReference type="EMBL" id="AUG57720.1"/>
    </source>
</evidence>
<evidence type="ECO:0000313" key="3">
    <source>
        <dbReference type="EMBL" id="PQQ67611.1"/>
    </source>
</evidence>
<dbReference type="Proteomes" id="UP000239720">
    <property type="component" value="Unassembled WGS sequence"/>
</dbReference>
<dbReference type="AlphaFoldDB" id="A0A2K9EQE8"/>
<accession>A0A2K9EQE8</accession>
<name>A0A2K9EQE8_9FIRM</name>
<dbReference type="EMBL" id="NEMB01000003">
    <property type="protein sequence ID" value="PQQ67611.1"/>
    <property type="molecule type" value="Genomic_DNA"/>
</dbReference>
<gene>
    <name evidence="3" type="ORF">B9R14_13205</name>
    <name evidence="2" type="ORF">HVS_09070</name>
</gene>
<keyword evidence="1" id="KW-0472">Membrane</keyword>
<dbReference type="Proteomes" id="UP000233534">
    <property type="component" value="Chromosome"/>
</dbReference>
<sequence length="85" mass="10034">MGKLFGLDKIGDKSQLCIDYFKLKKGSVICLFYFIYFIFKITIWKNIVFNGIDIKNSKGVILLLFFYFLFMNLKPIPPHGFYAIY</sequence>
<evidence type="ECO:0000313" key="4">
    <source>
        <dbReference type="Proteomes" id="UP000233534"/>
    </source>
</evidence>
<keyword evidence="1" id="KW-0812">Transmembrane</keyword>
<protein>
    <submittedName>
        <fullName evidence="2">Uncharacterized protein</fullName>
    </submittedName>
</protein>
<reference evidence="3 5" key="2">
    <citation type="journal article" date="2018" name="Syst. Appl. Microbiol.">
        <title>Characterization and high-quality draft genome sequence of Herbivorax saccincola A7, an anaerobic, alkaliphilic, thermophilic, cellulolytic, and xylanolytic bacterium.</title>
        <authorList>
            <person name="Aikawa S."/>
            <person name="Baramee S."/>
            <person name="Sermsathanaswadi J."/>
            <person name="Thianheng P."/>
            <person name="Tachaapaikoon C."/>
            <person name="Shikata A."/>
            <person name="Waeonukul R."/>
            <person name="Pason P."/>
            <person name="Ratanakhanokchai K."/>
            <person name="Kosugi A."/>
        </authorList>
    </citation>
    <scope>NUCLEOTIDE SEQUENCE [LARGE SCALE GENOMIC DNA]</scope>
    <source>
        <strain evidence="3 5">A7</strain>
    </source>
</reference>
<feature type="transmembrane region" description="Helical" evidence="1">
    <location>
        <begin position="26"/>
        <end position="47"/>
    </location>
</feature>
<organism evidence="2 4">
    <name type="scientific">Acetivibrio saccincola</name>
    <dbReference type="NCBI Taxonomy" id="1677857"/>
    <lineage>
        <taxon>Bacteria</taxon>
        <taxon>Bacillati</taxon>
        <taxon>Bacillota</taxon>
        <taxon>Clostridia</taxon>
        <taxon>Eubacteriales</taxon>
        <taxon>Oscillospiraceae</taxon>
        <taxon>Acetivibrio</taxon>
    </lineage>
</organism>
<evidence type="ECO:0000256" key="1">
    <source>
        <dbReference type="SAM" id="Phobius"/>
    </source>
</evidence>
<dbReference type="KEGG" id="hsc:HVS_09070"/>
<evidence type="ECO:0000313" key="5">
    <source>
        <dbReference type="Proteomes" id="UP000239720"/>
    </source>
</evidence>
<proteinExistence type="predicted"/>
<dbReference type="EMBL" id="CP025197">
    <property type="protein sequence ID" value="AUG57720.1"/>
    <property type="molecule type" value="Genomic_DNA"/>
</dbReference>
<feature type="transmembrane region" description="Helical" evidence="1">
    <location>
        <begin position="59"/>
        <end position="76"/>
    </location>
</feature>
<keyword evidence="1" id="KW-1133">Transmembrane helix</keyword>